<sequence>MLATHLFVKVAGNKAKFKQSACNAKRTNARIVKYSVRNATNKCAQDILAKVPDVLTVNYCFVLIAQIQEYCAMPAVELLAKTTTFSVRNVQILCARVVQDQSLSVMDANYNSVEVALSNALHAKGDLVLIVLILESNAFIVEKILVRAVQLHVKSEKIRNVNHVSTVGVVNVLSVICKSAVAV</sequence>
<protein>
    <submittedName>
        <fullName evidence="1">Uncharacterized protein</fullName>
    </submittedName>
</protein>
<name>A0A5J4UET7_9EUKA</name>
<dbReference type="Proteomes" id="UP000324800">
    <property type="component" value="Unassembled WGS sequence"/>
</dbReference>
<dbReference type="EMBL" id="SNRW01016870">
    <property type="protein sequence ID" value="KAA6368917.1"/>
    <property type="molecule type" value="Genomic_DNA"/>
</dbReference>
<evidence type="ECO:0000313" key="2">
    <source>
        <dbReference type="Proteomes" id="UP000324800"/>
    </source>
</evidence>
<dbReference type="AlphaFoldDB" id="A0A5J4UET7"/>
<gene>
    <name evidence="1" type="ORF">EZS28_035555</name>
</gene>
<proteinExistence type="predicted"/>
<accession>A0A5J4UET7</accession>
<evidence type="ECO:0000313" key="1">
    <source>
        <dbReference type="EMBL" id="KAA6368917.1"/>
    </source>
</evidence>
<comment type="caution">
    <text evidence="1">The sequence shown here is derived from an EMBL/GenBank/DDBJ whole genome shotgun (WGS) entry which is preliminary data.</text>
</comment>
<reference evidence="1 2" key="1">
    <citation type="submission" date="2019-03" db="EMBL/GenBank/DDBJ databases">
        <title>Single cell metagenomics reveals metabolic interactions within the superorganism composed of flagellate Streblomastix strix and complex community of Bacteroidetes bacteria on its surface.</title>
        <authorList>
            <person name="Treitli S.C."/>
            <person name="Kolisko M."/>
            <person name="Husnik F."/>
            <person name="Keeling P."/>
            <person name="Hampl V."/>
        </authorList>
    </citation>
    <scope>NUCLEOTIDE SEQUENCE [LARGE SCALE GENOMIC DNA]</scope>
    <source>
        <strain evidence="1">ST1C</strain>
    </source>
</reference>
<organism evidence="1 2">
    <name type="scientific">Streblomastix strix</name>
    <dbReference type="NCBI Taxonomy" id="222440"/>
    <lineage>
        <taxon>Eukaryota</taxon>
        <taxon>Metamonada</taxon>
        <taxon>Preaxostyla</taxon>
        <taxon>Oxymonadida</taxon>
        <taxon>Streblomastigidae</taxon>
        <taxon>Streblomastix</taxon>
    </lineage>
</organism>